<gene>
    <name evidence="3" type="ORF">DEO72_LG5g2284</name>
</gene>
<organism evidence="3 4">
    <name type="scientific">Vigna unguiculata</name>
    <name type="common">Cowpea</name>
    <dbReference type="NCBI Taxonomy" id="3917"/>
    <lineage>
        <taxon>Eukaryota</taxon>
        <taxon>Viridiplantae</taxon>
        <taxon>Streptophyta</taxon>
        <taxon>Embryophyta</taxon>
        <taxon>Tracheophyta</taxon>
        <taxon>Spermatophyta</taxon>
        <taxon>Magnoliopsida</taxon>
        <taxon>eudicotyledons</taxon>
        <taxon>Gunneridae</taxon>
        <taxon>Pentapetalae</taxon>
        <taxon>rosids</taxon>
        <taxon>fabids</taxon>
        <taxon>Fabales</taxon>
        <taxon>Fabaceae</taxon>
        <taxon>Papilionoideae</taxon>
        <taxon>50 kb inversion clade</taxon>
        <taxon>NPAAA clade</taxon>
        <taxon>indigoferoid/millettioid clade</taxon>
        <taxon>Phaseoleae</taxon>
        <taxon>Vigna</taxon>
    </lineage>
</organism>
<feature type="region of interest" description="Disordered" evidence="2">
    <location>
        <begin position="349"/>
        <end position="368"/>
    </location>
</feature>
<evidence type="ECO:0000256" key="2">
    <source>
        <dbReference type="SAM" id="MobiDB-lite"/>
    </source>
</evidence>
<reference evidence="3 4" key="1">
    <citation type="submission" date="2019-04" db="EMBL/GenBank/DDBJ databases">
        <title>An improved genome assembly and genetic linkage map for asparagus bean, Vigna unguiculata ssp. sesquipedialis.</title>
        <authorList>
            <person name="Xia Q."/>
            <person name="Zhang R."/>
            <person name="Dong Y."/>
        </authorList>
    </citation>
    <scope>NUCLEOTIDE SEQUENCE [LARGE SCALE GENOMIC DNA]</scope>
    <source>
        <tissue evidence="3">Leaf</tissue>
    </source>
</reference>
<feature type="compositionally biased region" description="Basic and acidic residues" evidence="2">
    <location>
        <begin position="313"/>
        <end position="323"/>
    </location>
</feature>
<feature type="coiled-coil region" evidence="1">
    <location>
        <begin position="212"/>
        <end position="239"/>
    </location>
</feature>
<dbReference type="Proteomes" id="UP000501690">
    <property type="component" value="Linkage Group LG5"/>
</dbReference>
<accession>A0A4D6M0E4</accession>
<dbReference type="EMBL" id="CP039349">
    <property type="protein sequence ID" value="QCD94203.1"/>
    <property type="molecule type" value="Genomic_DNA"/>
</dbReference>
<evidence type="ECO:0000256" key="1">
    <source>
        <dbReference type="SAM" id="Coils"/>
    </source>
</evidence>
<dbReference type="AlphaFoldDB" id="A0A4D6M0E4"/>
<keyword evidence="4" id="KW-1185">Reference proteome</keyword>
<feature type="region of interest" description="Disordered" evidence="2">
    <location>
        <begin position="305"/>
        <end position="330"/>
    </location>
</feature>
<feature type="region of interest" description="Disordered" evidence="2">
    <location>
        <begin position="9"/>
        <end position="34"/>
    </location>
</feature>
<name>A0A4D6M0E4_VIGUN</name>
<evidence type="ECO:0000313" key="3">
    <source>
        <dbReference type="EMBL" id="QCD94203.1"/>
    </source>
</evidence>
<proteinExistence type="predicted"/>
<protein>
    <recommendedName>
        <fullName evidence="5">Aminotransferase-like plant mobile domain-containing protein</fullName>
    </recommendedName>
</protein>
<sequence length="368" mass="41508">MIFFVGVDISEDSGPSKHNNGSDDSEGSEDGDVGEFSDSTDILFRHSCRTIYLSLLNKNLSLGLRIIGDVVDLDEVVIESVCISEFLLPNRNATVFPILFKIVDDLKSLCQYNWGRVVYEYLVGSLCNASLVLKMERHRKHFHVRKGARGGNEFPRLLRMNIKVGDSALKSSLEKNVQELLHAVVREAYEVLGHEVGRSKRQTERVDVGTRKVEVEVLIENQEREIGELRQSLSLLEGVVHERKTERTKDCDPVTPSTNVHNERGKTFEDQFYSEGGHQSHEAWSPLQTTVKHNVGVKVGEVIVDTPDGSDEELSKDVSRAEEPIPPQSNMYDRMKLHRRVRIKSCALRTPYTTNAPKKSGSQKLLLL</sequence>
<feature type="compositionally biased region" description="Polar residues" evidence="2">
    <location>
        <begin position="351"/>
        <end position="368"/>
    </location>
</feature>
<keyword evidence="1" id="KW-0175">Coiled coil</keyword>
<evidence type="ECO:0008006" key="5">
    <source>
        <dbReference type="Google" id="ProtNLM"/>
    </source>
</evidence>
<evidence type="ECO:0000313" key="4">
    <source>
        <dbReference type="Proteomes" id="UP000501690"/>
    </source>
</evidence>
<feature type="compositionally biased region" description="Acidic residues" evidence="2">
    <location>
        <begin position="23"/>
        <end position="34"/>
    </location>
</feature>